<dbReference type="SUPFAM" id="SSF54106">
    <property type="entry name" value="LysM domain"/>
    <property type="match status" value="1"/>
</dbReference>
<dbReference type="InterPro" id="IPR010618">
    <property type="entry name" value="RPF"/>
</dbReference>
<evidence type="ECO:0000256" key="1">
    <source>
        <dbReference type="ARBA" id="ARBA00010830"/>
    </source>
</evidence>
<dbReference type="InterPro" id="IPR036779">
    <property type="entry name" value="LysM_dom_sf"/>
</dbReference>
<dbReference type="Gene3D" id="3.10.350.10">
    <property type="entry name" value="LysM domain"/>
    <property type="match status" value="1"/>
</dbReference>
<dbReference type="PROSITE" id="PS51782">
    <property type="entry name" value="LYSM"/>
    <property type="match status" value="1"/>
</dbReference>
<dbReference type="InterPro" id="IPR023346">
    <property type="entry name" value="Lysozyme-like_dom_sf"/>
</dbReference>
<reference evidence="5 6" key="1">
    <citation type="submission" date="2018-09" db="EMBL/GenBank/DDBJ databases">
        <title>YIM 75000 draft genome.</title>
        <authorList>
            <person name="Tang S."/>
            <person name="Feng Y."/>
        </authorList>
    </citation>
    <scope>NUCLEOTIDE SEQUENCE [LARGE SCALE GENOMIC DNA]</scope>
    <source>
        <strain evidence="5 6">YIM 75000</strain>
    </source>
</reference>
<sequence length="196" mass="20388">MRLRTPRTARRRAAAAVLAAPLAAGALVAGALGAAPASAASDATWDRLAMCESSGRWNINTGNGYYGGLQFSQGSWEFVGGLRYAKRADLATRTQQVAAAERLLDLQGWGAWPACSRKLGLTAAHAAGTPASLARPAAPKPAPAGARAYVVRAGDTLSKIARAQRVAGGWQAIWAKNRAALPNPNVLKVGQRLLLP</sequence>
<comment type="caution">
    <text evidence="5">The sequence shown here is derived from an EMBL/GenBank/DDBJ whole genome shotgun (WGS) entry which is preliminary data.</text>
</comment>
<evidence type="ECO:0000313" key="5">
    <source>
        <dbReference type="EMBL" id="RJK96023.1"/>
    </source>
</evidence>
<comment type="similarity">
    <text evidence="1">Belongs to the transglycosylase family. Rpf subfamily.</text>
</comment>
<protein>
    <submittedName>
        <fullName evidence="5">LysM peptidoglycan-binding domain-containing protein</fullName>
    </submittedName>
</protein>
<proteinExistence type="inferred from homology"/>
<dbReference type="InterPro" id="IPR018392">
    <property type="entry name" value="LysM"/>
</dbReference>
<gene>
    <name evidence="5" type="ORF">D5H78_10690</name>
</gene>
<feature type="chain" id="PRO_5017456220" evidence="3">
    <location>
        <begin position="40"/>
        <end position="196"/>
    </location>
</feature>
<evidence type="ECO:0000313" key="6">
    <source>
        <dbReference type="Proteomes" id="UP000265614"/>
    </source>
</evidence>
<dbReference type="OrthoDB" id="1404170at2"/>
<dbReference type="Pfam" id="PF06737">
    <property type="entry name" value="Transglycosylas"/>
    <property type="match status" value="1"/>
</dbReference>
<dbReference type="SMART" id="SM00257">
    <property type="entry name" value="LysM"/>
    <property type="match status" value="1"/>
</dbReference>
<keyword evidence="6" id="KW-1185">Reference proteome</keyword>
<dbReference type="Proteomes" id="UP000265614">
    <property type="component" value="Unassembled WGS sequence"/>
</dbReference>
<keyword evidence="3" id="KW-0732">Signal</keyword>
<dbReference type="AlphaFoldDB" id="A0A3A3ZJU6"/>
<evidence type="ECO:0000256" key="2">
    <source>
        <dbReference type="ARBA" id="ARBA00022801"/>
    </source>
</evidence>
<dbReference type="CDD" id="cd13925">
    <property type="entry name" value="RPF"/>
    <property type="match status" value="1"/>
</dbReference>
<name>A0A3A3ZJU6_9ACTN</name>
<accession>A0A3A3ZJU6</accession>
<feature type="signal peptide" evidence="3">
    <location>
        <begin position="1"/>
        <end position="39"/>
    </location>
</feature>
<dbReference type="GO" id="GO:0016787">
    <property type="term" value="F:hydrolase activity"/>
    <property type="evidence" value="ECO:0007669"/>
    <property type="project" value="UniProtKB-KW"/>
</dbReference>
<feature type="domain" description="LysM" evidence="4">
    <location>
        <begin position="147"/>
        <end position="195"/>
    </location>
</feature>
<dbReference type="Gene3D" id="1.10.530.10">
    <property type="match status" value="1"/>
</dbReference>
<dbReference type="RefSeq" id="WP_119950449.1">
    <property type="nucleotide sequence ID" value="NZ_QZEZ01000004.1"/>
</dbReference>
<evidence type="ECO:0000259" key="4">
    <source>
        <dbReference type="PROSITE" id="PS51782"/>
    </source>
</evidence>
<dbReference type="SUPFAM" id="SSF53955">
    <property type="entry name" value="Lysozyme-like"/>
    <property type="match status" value="1"/>
</dbReference>
<dbReference type="EMBL" id="QZEZ01000004">
    <property type="protein sequence ID" value="RJK96023.1"/>
    <property type="molecule type" value="Genomic_DNA"/>
</dbReference>
<organism evidence="5 6">
    <name type="scientific">Vallicoccus soli</name>
    <dbReference type="NCBI Taxonomy" id="2339232"/>
    <lineage>
        <taxon>Bacteria</taxon>
        <taxon>Bacillati</taxon>
        <taxon>Actinomycetota</taxon>
        <taxon>Actinomycetes</taxon>
        <taxon>Motilibacterales</taxon>
        <taxon>Vallicoccaceae</taxon>
        <taxon>Vallicoccus</taxon>
    </lineage>
</organism>
<keyword evidence="2" id="KW-0378">Hydrolase</keyword>
<evidence type="ECO:0000256" key="3">
    <source>
        <dbReference type="SAM" id="SignalP"/>
    </source>
</evidence>
<dbReference type="CDD" id="cd00118">
    <property type="entry name" value="LysM"/>
    <property type="match status" value="1"/>
</dbReference>
<dbReference type="Pfam" id="PF01476">
    <property type="entry name" value="LysM"/>
    <property type="match status" value="1"/>
</dbReference>